<protein>
    <submittedName>
        <fullName evidence="2">Uncharacterized protein</fullName>
    </submittedName>
</protein>
<dbReference type="EMBL" id="SSTE01014747">
    <property type="protein sequence ID" value="KAA0045185.1"/>
    <property type="molecule type" value="Genomic_DNA"/>
</dbReference>
<evidence type="ECO:0000313" key="2">
    <source>
        <dbReference type="EMBL" id="KAA0045185.1"/>
    </source>
</evidence>
<gene>
    <name evidence="3" type="ORF">E5676_scaffold325G00430</name>
    <name evidence="2" type="ORF">E6C27_scaffold30G001860</name>
</gene>
<dbReference type="Proteomes" id="UP000321947">
    <property type="component" value="Unassembled WGS sequence"/>
</dbReference>
<dbReference type="Proteomes" id="UP000321393">
    <property type="component" value="Unassembled WGS sequence"/>
</dbReference>
<name>A0A5A7TUY0_CUCMM</name>
<evidence type="ECO:0000313" key="3">
    <source>
        <dbReference type="EMBL" id="TYK27367.1"/>
    </source>
</evidence>
<sequence length="206" mass="22591">MLASSRDAVIECIYSLNSTVKAPATVISPTAIVISRRGENVRGRHGRLCLEGGCRSCDANLFRKVSEHNENGGGKQIGGGKHNSGNKHNGGSDGYSEKKRAMVIQRRNSNVVLRSDLGDDHIPSLHNLSYQVILPLYMFPSFMAARNFLRQTASFVASQAATYLASIVESAMYPCLMLRHTTTPPFKVNTDPDVDFRFGNQSQCIL</sequence>
<evidence type="ECO:0000313" key="4">
    <source>
        <dbReference type="Proteomes" id="UP000321393"/>
    </source>
</evidence>
<evidence type="ECO:0000313" key="5">
    <source>
        <dbReference type="Proteomes" id="UP000321947"/>
    </source>
</evidence>
<organism evidence="2 4">
    <name type="scientific">Cucumis melo var. makuwa</name>
    <name type="common">Oriental melon</name>
    <dbReference type="NCBI Taxonomy" id="1194695"/>
    <lineage>
        <taxon>Eukaryota</taxon>
        <taxon>Viridiplantae</taxon>
        <taxon>Streptophyta</taxon>
        <taxon>Embryophyta</taxon>
        <taxon>Tracheophyta</taxon>
        <taxon>Spermatophyta</taxon>
        <taxon>Magnoliopsida</taxon>
        <taxon>eudicotyledons</taxon>
        <taxon>Gunneridae</taxon>
        <taxon>Pentapetalae</taxon>
        <taxon>rosids</taxon>
        <taxon>fabids</taxon>
        <taxon>Cucurbitales</taxon>
        <taxon>Cucurbitaceae</taxon>
        <taxon>Benincaseae</taxon>
        <taxon>Cucumis</taxon>
    </lineage>
</organism>
<dbReference type="AlphaFoldDB" id="A0A5A7TUY0"/>
<dbReference type="EMBL" id="SSTD01002800">
    <property type="protein sequence ID" value="TYK27367.1"/>
    <property type="molecule type" value="Genomic_DNA"/>
</dbReference>
<reference evidence="4 5" key="1">
    <citation type="submission" date="2019-08" db="EMBL/GenBank/DDBJ databases">
        <title>Draft genome sequences of two oriental melons (Cucumis melo L. var makuwa).</title>
        <authorList>
            <person name="Kwon S.-Y."/>
        </authorList>
    </citation>
    <scope>NUCLEOTIDE SEQUENCE [LARGE SCALE GENOMIC DNA]</scope>
    <source>
        <strain evidence="5">cv. Chang Bougi</strain>
        <strain evidence="4">cv. SW 3</strain>
        <tissue evidence="2">Leaf</tissue>
    </source>
</reference>
<proteinExistence type="predicted"/>
<feature type="compositionally biased region" description="Gly residues" evidence="1">
    <location>
        <begin position="71"/>
        <end position="82"/>
    </location>
</feature>
<comment type="caution">
    <text evidence="2">The sequence shown here is derived from an EMBL/GenBank/DDBJ whole genome shotgun (WGS) entry which is preliminary data.</text>
</comment>
<feature type="region of interest" description="Disordered" evidence="1">
    <location>
        <begin position="68"/>
        <end position="96"/>
    </location>
</feature>
<accession>A0A5A7TUY0</accession>
<evidence type="ECO:0000256" key="1">
    <source>
        <dbReference type="SAM" id="MobiDB-lite"/>
    </source>
</evidence>